<proteinExistence type="inferred from homology"/>
<dbReference type="Proteomes" id="UP000291600">
    <property type="component" value="Unassembled WGS sequence"/>
</dbReference>
<evidence type="ECO:0000256" key="1">
    <source>
        <dbReference type="ARBA" id="ARBA00004561"/>
    </source>
</evidence>
<comment type="subcellular location">
    <subcellularLocation>
        <location evidence="1">Fimbrium</location>
    </subcellularLocation>
</comment>
<gene>
    <name evidence="6" type="ORF">EYY96_03910</name>
</gene>
<feature type="domain" description="Fimbrial-type adhesion" evidence="5">
    <location>
        <begin position="18"/>
        <end position="180"/>
    </location>
</feature>
<keyword evidence="3" id="KW-0732">Signal</keyword>
<comment type="caution">
    <text evidence="6">The sequence shown here is derived from an EMBL/GenBank/DDBJ whole genome shotgun (WGS) entry which is preliminary data.</text>
</comment>
<reference evidence="6 7" key="1">
    <citation type="submission" date="2019-02" db="EMBL/GenBank/DDBJ databases">
        <title>Comparative genomic analysis of the Hafnia genus genomes.</title>
        <authorList>
            <person name="Zhiqiu Y."/>
            <person name="Chao Y."/>
            <person name="Yuhui D."/>
            <person name="Di H."/>
            <person name="Bin L."/>
        </authorList>
    </citation>
    <scope>NUCLEOTIDE SEQUENCE [LARGE SCALE GENOMIC DNA]</scope>
    <source>
        <strain evidence="6 7">PCM_1210</strain>
    </source>
</reference>
<dbReference type="InterPro" id="IPR036937">
    <property type="entry name" value="Adhesion_dom_fimbrial_sf"/>
</dbReference>
<dbReference type="SUPFAM" id="SSF49401">
    <property type="entry name" value="Bacterial adhesins"/>
    <property type="match status" value="1"/>
</dbReference>
<dbReference type="PANTHER" id="PTHR33420">
    <property type="entry name" value="FIMBRIAL SUBUNIT ELFA-RELATED"/>
    <property type="match status" value="1"/>
</dbReference>
<dbReference type="Gene3D" id="2.60.40.1090">
    <property type="entry name" value="Fimbrial-type adhesion domain"/>
    <property type="match status" value="1"/>
</dbReference>
<evidence type="ECO:0000256" key="2">
    <source>
        <dbReference type="ARBA" id="ARBA00006671"/>
    </source>
</evidence>
<comment type="similarity">
    <text evidence="2">Belongs to the fimbrial protein family.</text>
</comment>
<dbReference type="InterPro" id="IPR008966">
    <property type="entry name" value="Adhesion_dom_sf"/>
</dbReference>
<sequence>MALSSATAFSAEMNAGKIHFTGEIIEPSCTIVGDNGTDSTVQLGTYPTSLFNEGGVGTPSDFKLLSINLKDCPLKSDGLLNVQLTFTGSTTLTGSNTLLDVSKITTSGTTAATGVGIAMSPEGDNTNLIKFDGSEGQVLIPLSSISTDVISATFNARYISFKDKVTAGPADADLTVNILYR</sequence>
<organism evidence="6 7">
    <name type="scientific">Hafnia alvei</name>
    <dbReference type="NCBI Taxonomy" id="569"/>
    <lineage>
        <taxon>Bacteria</taxon>
        <taxon>Pseudomonadati</taxon>
        <taxon>Pseudomonadota</taxon>
        <taxon>Gammaproteobacteria</taxon>
        <taxon>Enterobacterales</taxon>
        <taxon>Hafniaceae</taxon>
        <taxon>Hafnia</taxon>
    </lineage>
</organism>
<evidence type="ECO:0000313" key="7">
    <source>
        <dbReference type="Proteomes" id="UP000291600"/>
    </source>
</evidence>
<accession>A0ABD7Q7C1</accession>
<keyword evidence="4" id="KW-0281">Fimbrium</keyword>
<dbReference type="Pfam" id="PF00419">
    <property type="entry name" value="Fimbrial"/>
    <property type="match status" value="1"/>
</dbReference>
<evidence type="ECO:0000256" key="3">
    <source>
        <dbReference type="ARBA" id="ARBA00022729"/>
    </source>
</evidence>
<dbReference type="AlphaFoldDB" id="A0ABD7Q7C1"/>
<evidence type="ECO:0000259" key="5">
    <source>
        <dbReference type="Pfam" id="PF00419"/>
    </source>
</evidence>
<dbReference type="InterPro" id="IPR000259">
    <property type="entry name" value="Adhesion_dom_fimbrial"/>
</dbReference>
<name>A0ABD7Q7C1_HAFAL</name>
<evidence type="ECO:0000256" key="4">
    <source>
        <dbReference type="ARBA" id="ARBA00023263"/>
    </source>
</evidence>
<protein>
    <submittedName>
        <fullName evidence="6">Type 1 fimbrial protein</fullName>
    </submittedName>
</protein>
<dbReference type="GO" id="GO:0009289">
    <property type="term" value="C:pilus"/>
    <property type="evidence" value="ECO:0007669"/>
    <property type="project" value="UniProtKB-SubCell"/>
</dbReference>
<evidence type="ECO:0000313" key="6">
    <source>
        <dbReference type="EMBL" id="TBL69645.1"/>
    </source>
</evidence>
<dbReference type="PANTHER" id="PTHR33420:SF3">
    <property type="entry name" value="FIMBRIAL SUBUNIT ELFA"/>
    <property type="match status" value="1"/>
</dbReference>
<dbReference type="InterPro" id="IPR050263">
    <property type="entry name" value="Bact_Fimbrial_Adh_Pro"/>
</dbReference>
<dbReference type="EMBL" id="SITJ01000052">
    <property type="protein sequence ID" value="TBL69645.1"/>
    <property type="molecule type" value="Genomic_DNA"/>
</dbReference>